<dbReference type="Proteomes" id="UP001174936">
    <property type="component" value="Unassembled WGS sequence"/>
</dbReference>
<gene>
    <name evidence="2" type="ORF">B0T16DRAFT_224331</name>
</gene>
<protein>
    <submittedName>
        <fullName evidence="2">Uncharacterized protein</fullName>
    </submittedName>
</protein>
<dbReference type="EMBL" id="JAULSV010000006">
    <property type="protein sequence ID" value="KAK0642036.1"/>
    <property type="molecule type" value="Genomic_DNA"/>
</dbReference>
<proteinExistence type="predicted"/>
<sequence length="261" mass="27910">MASTTEKPPNCLNKTHPALRPRVSSSERDMQALNDGLRKLALCGNPSPKPTKQCVYSDSAAQQQAHPRRTEEGASRASLPSAPVRVDIAVEDTAAPIVATCKGKPLRAWYPGVATHGMSMVRGGEGRQCLSATSPPMLNLQFSSNNRSARPDMPIVQSTTPPLISRGLLRNGGAGILPQQARLAKCKSESSLRVAGSALEAQRRRVVEQLMGELKANLARALRTSDTPQARVPTSWLRGNPKSSEGSRVGRCSESPQASET</sequence>
<evidence type="ECO:0000313" key="2">
    <source>
        <dbReference type="EMBL" id="KAK0642036.1"/>
    </source>
</evidence>
<feature type="region of interest" description="Disordered" evidence="1">
    <location>
        <begin position="222"/>
        <end position="261"/>
    </location>
</feature>
<comment type="caution">
    <text evidence="2">The sequence shown here is derived from an EMBL/GenBank/DDBJ whole genome shotgun (WGS) entry which is preliminary data.</text>
</comment>
<evidence type="ECO:0000256" key="1">
    <source>
        <dbReference type="SAM" id="MobiDB-lite"/>
    </source>
</evidence>
<feature type="region of interest" description="Disordered" evidence="1">
    <location>
        <begin position="1"/>
        <end position="29"/>
    </location>
</feature>
<evidence type="ECO:0000313" key="3">
    <source>
        <dbReference type="Proteomes" id="UP001174936"/>
    </source>
</evidence>
<organism evidence="2 3">
    <name type="scientific">Cercophora newfieldiana</name>
    <dbReference type="NCBI Taxonomy" id="92897"/>
    <lineage>
        <taxon>Eukaryota</taxon>
        <taxon>Fungi</taxon>
        <taxon>Dikarya</taxon>
        <taxon>Ascomycota</taxon>
        <taxon>Pezizomycotina</taxon>
        <taxon>Sordariomycetes</taxon>
        <taxon>Sordariomycetidae</taxon>
        <taxon>Sordariales</taxon>
        <taxon>Lasiosphaeriaceae</taxon>
        <taxon>Cercophora</taxon>
    </lineage>
</organism>
<reference evidence="2" key="1">
    <citation type="submission" date="2023-06" db="EMBL/GenBank/DDBJ databases">
        <title>Genome-scale phylogeny and comparative genomics of the fungal order Sordariales.</title>
        <authorList>
            <consortium name="Lawrence Berkeley National Laboratory"/>
            <person name="Hensen N."/>
            <person name="Bonometti L."/>
            <person name="Westerberg I."/>
            <person name="Brannstrom I.O."/>
            <person name="Guillou S."/>
            <person name="Cros-Aarteil S."/>
            <person name="Calhoun S."/>
            <person name="Haridas S."/>
            <person name="Kuo A."/>
            <person name="Mondo S."/>
            <person name="Pangilinan J."/>
            <person name="Riley R."/>
            <person name="Labutti K."/>
            <person name="Andreopoulos B."/>
            <person name="Lipzen A."/>
            <person name="Chen C."/>
            <person name="Yanf M."/>
            <person name="Daum C."/>
            <person name="Ng V."/>
            <person name="Clum A."/>
            <person name="Steindorff A."/>
            <person name="Ohm R."/>
            <person name="Martin F."/>
            <person name="Silar P."/>
            <person name="Natvig D."/>
            <person name="Lalanne C."/>
            <person name="Gautier V."/>
            <person name="Ament-Velasquez S.L."/>
            <person name="Kruys A."/>
            <person name="Hutchinson M.I."/>
            <person name="Powell A.J."/>
            <person name="Barry K."/>
            <person name="Miller A.N."/>
            <person name="Grigoriev I.V."/>
            <person name="Debuchy R."/>
            <person name="Gladieux P."/>
            <person name="Thoren M.H."/>
            <person name="Johannesson H."/>
        </authorList>
    </citation>
    <scope>NUCLEOTIDE SEQUENCE</scope>
    <source>
        <strain evidence="2">SMH2532-1</strain>
    </source>
</reference>
<accession>A0AA40CK97</accession>
<dbReference type="AlphaFoldDB" id="A0AA40CK97"/>
<feature type="region of interest" description="Disordered" evidence="1">
    <location>
        <begin position="42"/>
        <end position="79"/>
    </location>
</feature>
<name>A0AA40CK97_9PEZI</name>
<feature type="compositionally biased region" description="Polar residues" evidence="1">
    <location>
        <begin position="54"/>
        <end position="65"/>
    </location>
</feature>
<keyword evidence="3" id="KW-1185">Reference proteome</keyword>